<comment type="caution">
    <text evidence="2">The sequence shown here is derived from an EMBL/GenBank/DDBJ whole genome shotgun (WGS) entry which is preliminary data.</text>
</comment>
<protein>
    <submittedName>
        <fullName evidence="2">Uncharacterized protein</fullName>
    </submittedName>
</protein>
<reference evidence="2 3" key="1">
    <citation type="submission" date="2024-10" db="EMBL/GenBank/DDBJ databases">
        <authorList>
            <person name="Kim D."/>
        </authorList>
    </citation>
    <scope>NUCLEOTIDE SEQUENCE [LARGE SCALE GENOMIC DNA]</scope>
    <source>
        <strain evidence="2">Taebaek</strain>
    </source>
</reference>
<name>A0ABD2JTH9_HETSC</name>
<dbReference type="Proteomes" id="UP001620645">
    <property type="component" value="Unassembled WGS sequence"/>
</dbReference>
<sequence>MLEHFLIQSKLAKMEEKEKELEKEKPKAFDEQKMLLESIGELEKQLKQRKEGKESEYSNGNYGIVEKMEKLFAQMGGEMGKQQTMLCSKIEEALLKKWKNFLHKWVARWESNRQCFVLKLRR</sequence>
<dbReference type="AlphaFoldDB" id="A0ABD2JTH9"/>
<evidence type="ECO:0000313" key="3">
    <source>
        <dbReference type="Proteomes" id="UP001620645"/>
    </source>
</evidence>
<keyword evidence="3" id="KW-1185">Reference proteome</keyword>
<evidence type="ECO:0000256" key="1">
    <source>
        <dbReference type="SAM" id="Coils"/>
    </source>
</evidence>
<proteinExistence type="predicted"/>
<accession>A0ABD2JTH9</accession>
<keyword evidence="1" id="KW-0175">Coiled coil</keyword>
<organism evidence="2 3">
    <name type="scientific">Heterodera schachtii</name>
    <name type="common">Sugarbeet cyst nematode worm</name>
    <name type="synonym">Tylenchus schachtii</name>
    <dbReference type="NCBI Taxonomy" id="97005"/>
    <lineage>
        <taxon>Eukaryota</taxon>
        <taxon>Metazoa</taxon>
        <taxon>Ecdysozoa</taxon>
        <taxon>Nematoda</taxon>
        <taxon>Chromadorea</taxon>
        <taxon>Rhabditida</taxon>
        <taxon>Tylenchina</taxon>
        <taxon>Tylenchomorpha</taxon>
        <taxon>Tylenchoidea</taxon>
        <taxon>Heteroderidae</taxon>
        <taxon>Heteroderinae</taxon>
        <taxon>Heterodera</taxon>
    </lineage>
</organism>
<feature type="coiled-coil region" evidence="1">
    <location>
        <begin position="4"/>
        <end position="31"/>
    </location>
</feature>
<evidence type="ECO:0000313" key="2">
    <source>
        <dbReference type="EMBL" id="KAL3093907.1"/>
    </source>
</evidence>
<dbReference type="EMBL" id="JBICCN010000101">
    <property type="protein sequence ID" value="KAL3093907.1"/>
    <property type="molecule type" value="Genomic_DNA"/>
</dbReference>
<gene>
    <name evidence="2" type="ORF">niasHS_004747</name>
</gene>